<feature type="non-terminal residue" evidence="3">
    <location>
        <position position="158"/>
    </location>
</feature>
<reference evidence="3" key="1">
    <citation type="submission" date="2018-05" db="EMBL/GenBank/DDBJ databases">
        <authorList>
            <person name="Lanie J.A."/>
            <person name="Ng W.-L."/>
            <person name="Kazmierczak K.M."/>
            <person name="Andrzejewski T.M."/>
            <person name="Davidsen T.M."/>
            <person name="Wayne K.J."/>
            <person name="Tettelin H."/>
            <person name="Glass J.I."/>
            <person name="Rusch D."/>
            <person name="Podicherti R."/>
            <person name="Tsui H.-C.T."/>
            <person name="Winkler M.E."/>
        </authorList>
    </citation>
    <scope>NUCLEOTIDE SEQUENCE</scope>
</reference>
<gene>
    <name evidence="3" type="ORF">METZ01_LOCUS320061</name>
</gene>
<dbReference type="PANTHER" id="PTHR45586:SF1">
    <property type="entry name" value="LIPOPOLYSACCHARIDE ASSEMBLY PROTEIN B"/>
    <property type="match status" value="1"/>
</dbReference>
<evidence type="ECO:0000313" key="3">
    <source>
        <dbReference type="EMBL" id="SVC67207.1"/>
    </source>
</evidence>
<organism evidence="3">
    <name type="scientific">marine metagenome</name>
    <dbReference type="NCBI Taxonomy" id="408172"/>
    <lineage>
        <taxon>unclassified sequences</taxon>
        <taxon>metagenomes</taxon>
        <taxon>ecological metagenomes</taxon>
    </lineage>
</organism>
<dbReference type="SMART" id="SM00028">
    <property type="entry name" value="TPR"/>
    <property type="match status" value="3"/>
</dbReference>
<evidence type="ECO:0000256" key="2">
    <source>
        <dbReference type="ARBA" id="ARBA00022803"/>
    </source>
</evidence>
<accession>A0A382P341</accession>
<keyword evidence="2" id="KW-0802">TPR repeat</keyword>
<proteinExistence type="predicted"/>
<dbReference type="AlphaFoldDB" id="A0A382P341"/>
<dbReference type="InterPro" id="IPR051012">
    <property type="entry name" value="CellSynth/LPSAsmb/PSIAsmb"/>
</dbReference>
<dbReference type="PROSITE" id="PS50005">
    <property type="entry name" value="TPR"/>
    <property type="match status" value="3"/>
</dbReference>
<dbReference type="Pfam" id="PF13181">
    <property type="entry name" value="TPR_8"/>
    <property type="match status" value="1"/>
</dbReference>
<protein>
    <submittedName>
        <fullName evidence="3">Uncharacterized protein</fullName>
    </submittedName>
</protein>
<dbReference type="EMBL" id="UINC01104217">
    <property type="protein sequence ID" value="SVC67207.1"/>
    <property type="molecule type" value="Genomic_DNA"/>
</dbReference>
<dbReference type="Pfam" id="PF14561">
    <property type="entry name" value="TPR_20"/>
    <property type="match status" value="1"/>
</dbReference>
<dbReference type="InterPro" id="IPR019734">
    <property type="entry name" value="TPR_rpt"/>
</dbReference>
<dbReference type="Gene3D" id="1.25.40.10">
    <property type="entry name" value="Tetratricopeptide repeat domain"/>
    <property type="match status" value="1"/>
</dbReference>
<sequence>MGAEGDKGAGWTTMKIDPEIFQELGVRDPEETKREMAISKRVRQVRKELKDKPDDIDLQLELGRLFIDGGELDEATKQLKQIISRDNQNGPAYKLLGTAYAMCNHEDEAIRELTRASELLPDDSEVHLNLGGVFMLQDMYESAARCFRKVVEIDPMDR</sequence>
<dbReference type="PANTHER" id="PTHR45586">
    <property type="entry name" value="TPR REPEAT-CONTAINING PROTEIN PA4667"/>
    <property type="match status" value="1"/>
</dbReference>
<keyword evidence="1" id="KW-0677">Repeat</keyword>
<name>A0A382P341_9ZZZZ</name>
<evidence type="ECO:0000256" key="1">
    <source>
        <dbReference type="ARBA" id="ARBA00022737"/>
    </source>
</evidence>
<dbReference type="InterPro" id="IPR011990">
    <property type="entry name" value="TPR-like_helical_dom_sf"/>
</dbReference>
<dbReference type="SUPFAM" id="SSF48452">
    <property type="entry name" value="TPR-like"/>
    <property type="match status" value="1"/>
</dbReference>